<evidence type="ECO:0000313" key="2">
    <source>
        <dbReference type="Proteomes" id="UP000253919"/>
    </source>
</evidence>
<dbReference type="Proteomes" id="UP000253919">
    <property type="component" value="Unassembled WGS sequence"/>
</dbReference>
<dbReference type="OrthoDB" id="1364214at2"/>
<dbReference type="RefSeq" id="WP_115374863.1">
    <property type="nucleotide sequence ID" value="NZ_QASA01000001.1"/>
</dbReference>
<organism evidence="1 2">
    <name type="scientific">Adhaeribacter pallidiroseus</name>
    <dbReference type="NCBI Taxonomy" id="2072847"/>
    <lineage>
        <taxon>Bacteria</taxon>
        <taxon>Pseudomonadati</taxon>
        <taxon>Bacteroidota</taxon>
        <taxon>Cytophagia</taxon>
        <taxon>Cytophagales</taxon>
        <taxon>Hymenobacteraceae</taxon>
        <taxon>Adhaeribacter</taxon>
    </lineage>
</organism>
<accession>A0A369QLX9</accession>
<comment type="caution">
    <text evidence="1">The sequence shown here is derived from an EMBL/GenBank/DDBJ whole genome shotgun (WGS) entry which is preliminary data.</text>
</comment>
<protein>
    <submittedName>
        <fullName evidence="1">Uncharacterized protein</fullName>
    </submittedName>
</protein>
<gene>
    <name evidence="1" type="ORF">AHMF7616_04562</name>
</gene>
<name>A0A369QLX9_9BACT</name>
<dbReference type="AlphaFoldDB" id="A0A369QLX9"/>
<sequence length="62" mass="7165">MRDIKLVSTTRLMKEIPEGEDFYYWLSRPVAERLQAVTLIVSQSLAPGQCLDKTAVSRRKLR</sequence>
<proteinExistence type="predicted"/>
<keyword evidence="2" id="KW-1185">Reference proteome</keyword>
<dbReference type="EMBL" id="QASA01000001">
    <property type="protein sequence ID" value="RDC65931.1"/>
    <property type="molecule type" value="Genomic_DNA"/>
</dbReference>
<evidence type="ECO:0000313" key="1">
    <source>
        <dbReference type="EMBL" id="RDC65931.1"/>
    </source>
</evidence>
<reference evidence="1 2" key="1">
    <citation type="submission" date="2018-04" db="EMBL/GenBank/DDBJ databases">
        <title>Adhaeribacter sp. HMF7616 genome sequencing and assembly.</title>
        <authorList>
            <person name="Kang H."/>
            <person name="Kang J."/>
            <person name="Cha I."/>
            <person name="Kim H."/>
            <person name="Joh K."/>
        </authorList>
    </citation>
    <scope>NUCLEOTIDE SEQUENCE [LARGE SCALE GENOMIC DNA]</scope>
    <source>
        <strain evidence="1 2">HMF7616</strain>
    </source>
</reference>